<gene>
    <name evidence="3" type="ORF">TrVE_jg8716</name>
</gene>
<keyword evidence="2" id="KW-0472">Membrane</keyword>
<name>A0A9W7B7J8_9STRA</name>
<sequence length="457" mass="51063">MMPPNKVGNLKKEKSSTTVSADGISPAKTNSSTGVKQRTSNSAVKNVKIRSVEDLCNEYDAMKHELKTIKNTYKKTEGGVDRVMEMGEDVTDLRLLVSQLSSSIDGTNDLMARTVAITSEIKNRMENARVGEETITKFAKRWRMLLFSAGLFSTELALVGHYFGEGFSNCKYKWHACSYIFDVFSMTCLSAAAGSNPERIVWSLREKFFVTLCGVIMGLGYLLRGDWYKGAFASLVTALLFQGLARLYSTIPERQLNDALVRVFKLLPFILLIILYIGVTSLKCVLNAKEPGEECTDTSIEKDCKTVWQQCENPLLPAKLVCWFFWVTFALAQILPLVLKKEQMASWQNIISMQNLSRTDITCAILYSNQTLLALACQALTNLEEVGNEMGTVLNIVTISFQIHMVLFLLVVMTLAFFGKYHAHKRRAISGDNDDRYGPDSFLRNDTSGVARGDDAL</sequence>
<keyword evidence="2" id="KW-0812">Transmembrane</keyword>
<dbReference type="EMBL" id="BRXX01000001">
    <property type="protein sequence ID" value="GMH81309.1"/>
    <property type="molecule type" value="Genomic_DNA"/>
</dbReference>
<comment type="caution">
    <text evidence="3">The sequence shown here is derived from an EMBL/GenBank/DDBJ whole genome shotgun (WGS) entry which is preliminary data.</text>
</comment>
<evidence type="ECO:0000256" key="2">
    <source>
        <dbReference type="SAM" id="Phobius"/>
    </source>
</evidence>
<evidence type="ECO:0000313" key="4">
    <source>
        <dbReference type="Proteomes" id="UP001165160"/>
    </source>
</evidence>
<evidence type="ECO:0000256" key="1">
    <source>
        <dbReference type="SAM" id="MobiDB-lite"/>
    </source>
</evidence>
<feature type="transmembrane region" description="Helical" evidence="2">
    <location>
        <begin position="176"/>
        <end position="196"/>
    </location>
</feature>
<keyword evidence="4" id="KW-1185">Reference proteome</keyword>
<feature type="transmembrane region" description="Helical" evidence="2">
    <location>
        <begin position="144"/>
        <end position="164"/>
    </location>
</feature>
<keyword evidence="2" id="KW-1133">Transmembrane helix</keyword>
<feature type="transmembrane region" description="Helical" evidence="2">
    <location>
        <begin position="260"/>
        <end position="279"/>
    </location>
</feature>
<feature type="transmembrane region" description="Helical" evidence="2">
    <location>
        <begin position="323"/>
        <end position="340"/>
    </location>
</feature>
<proteinExistence type="predicted"/>
<feature type="transmembrane region" description="Helical" evidence="2">
    <location>
        <begin position="208"/>
        <end position="224"/>
    </location>
</feature>
<feature type="transmembrane region" description="Helical" evidence="2">
    <location>
        <begin position="230"/>
        <end position="248"/>
    </location>
</feature>
<feature type="transmembrane region" description="Helical" evidence="2">
    <location>
        <begin position="361"/>
        <end position="381"/>
    </location>
</feature>
<reference evidence="4" key="1">
    <citation type="journal article" date="2023" name="Commun. Biol.">
        <title>Genome analysis of Parmales, the sister group of diatoms, reveals the evolutionary specialization of diatoms from phago-mixotrophs to photoautotrophs.</title>
        <authorList>
            <person name="Ban H."/>
            <person name="Sato S."/>
            <person name="Yoshikawa S."/>
            <person name="Yamada K."/>
            <person name="Nakamura Y."/>
            <person name="Ichinomiya M."/>
            <person name="Sato N."/>
            <person name="Blanc-Mathieu R."/>
            <person name="Endo H."/>
            <person name="Kuwata A."/>
            <person name="Ogata H."/>
        </authorList>
    </citation>
    <scope>NUCLEOTIDE SEQUENCE [LARGE SCALE GENOMIC DNA]</scope>
    <source>
        <strain evidence="4">NIES 3699</strain>
    </source>
</reference>
<organism evidence="3 4">
    <name type="scientific">Triparma verrucosa</name>
    <dbReference type="NCBI Taxonomy" id="1606542"/>
    <lineage>
        <taxon>Eukaryota</taxon>
        <taxon>Sar</taxon>
        <taxon>Stramenopiles</taxon>
        <taxon>Ochrophyta</taxon>
        <taxon>Bolidophyceae</taxon>
        <taxon>Parmales</taxon>
        <taxon>Triparmaceae</taxon>
        <taxon>Triparma</taxon>
    </lineage>
</organism>
<feature type="transmembrane region" description="Helical" evidence="2">
    <location>
        <begin position="393"/>
        <end position="418"/>
    </location>
</feature>
<dbReference type="AlphaFoldDB" id="A0A9W7B7J8"/>
<evidence type="ECO:0000313" key="3">
    <source>
        <dbReference type="EMBL" id="GMH81309.1"/>
    </source>
</evidence>
<protein>
    <submittedName>
        <fullName evidence="3">Uncharacterized protein</fullName>
    </submittedName>
</protein>
<feature type="region of interest" description="Disordered" evidence="1">
    <location>
        <begin position="1"/>
        <end position="39"/>
    </location>
</feature>
<feature type="compositionally biased region" description="Polar residues" evidence="1">
    <location>
        <begin position="27"/>
        <end position="39"/>
    </location>
</feature>
<dbReference type="Proteomes" id="UP001165160">
    <property type="component" value="Unassembled WGS sequence"/>
</dbReference>
<accession>A0A9W7B7J8</accession>